<evidence type="ECO:0000313" key="2">
    <source>
        <dbReference type="Proteomes" id="UP000827976"/>
    </source>
</evidence>
<comment type="caution">
    <text evidence="1">The sequence shown here is derived from an EMBL/GenBank/DDBJ whole genome shotgun (WGS) entry which is preliminary data.</text>
</comment>
<protein>
    <submittedName>
        <fullName evidence="1">Iron/ascorbate family oxidoreductases protein</fullName>
    </submittedName>
</protein>
<reference evidence="2" key="1">
    <citation type="journal article" date="2022" name="Nat. Commun.">
        <title>Chromosome evolution and the genetic basis of agronomically important traits in greater yam.</title>
        <authorList>
            <person name="Bredeson J.V."/>
            <person name="Lyons J.B."/>
            <person name="Oniyinde I.O."/>
            <person name="Okereke N.R."/>
            <person name="Kolade O."/>
            <person name="Nnabue I."/>
            <person name="Nwadili C.O."/>
            <person name="Hribova E."/>
            <person name="Parker M."/>
            <person name="Nwogha J."/>
            <person name="Shu S."/>
            <person name="Carlson J."/>
            <person name="Kariba R."/>
            <person name="Muthemba S."/>
            <person name="Knop K."/>
            <person name="Barton G.J."/>
            <person name="Sherwood A.V."/>
            <person name="Lopez-Montes A."/>
            <person name="Asiedu R."/>
            <person name="Jamnadass R."/>
            <person name="Muchugi A."/>
            <person name="Goodstein D."/>
            <person name="Egesi C.N."/>
            <person name="Featherston J."/>
            <person name="Asfaw A."/>
            <person name="Simpson G.G."/>
            <person name="Dolezel J."/>
            <person name="Hendre P.S."/>
            <person name="Van Deynze A."/>
            <person name="Kumar P.L."/>
            <person name="Obidiegwu J.E."/>
            <person name="Bhattacharjee R."/>
            <person name="Rokhsar D.S."/>
        </authorList>
    </citation>
    <scope>NUCLEOTIDE SEQUENCE [LARGE SCALE GENOMIC DNA]</scope>
    <source>
        <strain evidence="2">cv. TDa95/00328</strain>
    </source>
</reference>
<proteinExistence type="predicted"/>
<sequence>MKNMASQTLQLPQLDISLPLLSSSLQSLSHACKEWGFFLITNHGISKELHQRLHSLCNEVFSLPLDVKLKLGPFSSIRTYTPCFIASPFFESLRVSGPNYVASAKSSIDVLFDPSNTELCNALEEYGAKMMELSKRIMVILLKCLGDAFDTKYYEKEFSKCHGYMRVNNYCPPDNMINSNNNVEDHVVEGLGMHTDMSCITILYQDEIGGLQVKSRGGQWMDIVPSEGTLVVNIGDMLQAWSNGQLRSSEHRVVLRKPVNRFSLAFFWCFEDEKVILAPEDVVEEGKQRIYQPFKCFDYVKFRENNEKGRFEKVGYTVDDFAACKTPKLE</sequence>
<dbReference type="Proteomes" id="UP000827976">
    <property type="component" value="Chromosome 11"/>
</dbReference>
<accession>A0ACB7V7W5</accession>
<evidence type="ECO:0000313" key="1">
    <source>
        <dbReference type="EMBL" id="KAH7669513.1"/>
    </source>
</evidence>
<gene>
    <name evidence="1" type="ORF">IHE45_11G083200</name>
</gene>
<name>A0ACB7V7W5_DIOAL</name>
<organism evidence="1 2">
    <name type="scientific">Dioscorea alata</name>
    <name type="common">Purple yam</name>
    <dbReference type="NCBI Taxonomy" id="55571"/>
    <lineage>
        <taxon>Eukaryota</taxon>
        <taxon>Viridiplantae</taxon>
        <taxon>Streptophyta</taxon>
        <taxon>Embryophyta</taxon>
        <taxon>Tracheophyta</taxon>
        <taxon>Spermatophyta</taxon>
        <taxon>Magnoliopsida</taxon>
        <taxon>Liliopsida</taxon>
        <taxon>Dioscoreales</taxon>
        <taxon>Dioscoreaceae</taxon>
        <taxon>Dioscorea</taxon>
    </lineage>
</organism>
<dbReference type="EMBL" id="CM037021">
    <property type="protein sequence ID" value="KAH7669513.1"/>
    <property type="molecule type" value="Genomic_DNA"/>
</dbReference>
<keyword evidence="2" id="KW-1185">Reference proteome</keyword>